<feature type="chain" id="PRO_5021454968" evidence="1">
    <location>
        <begin position="24"/>
        <end position="101"/>
    </location>
</feature>
<name>A0A4Z1PTZ1_9PEZI</name>
<keyword evidence="3" id="KW-1185">Reference proteome</keyword>
<evidence type="ECO:0000313" key="2">
    <source>
        <dbReference type="EMBL" id="TID27768.1"/>
    </source>
</evidence>
<gene>
    <name evidence="2" type="ORF">E6O75_ATG00535</name>
</gene>
<feature type="signal peptide" evidence="1">
    <location>
        <begin position="1"/>
        <end position="23"/>
    </location>
</feature>
<accession>A0A4Z1PTZ1</accession>
<dbReference type="Proteomes" id="UP000298493">
    <property type="component" value="Unassembled WGS sequence"/>
</dbReference>
<sequence>MKSSFNSKAIFATLACITFLTKAAPADTPLVITLCNDVNYGKCEVVKVYRYHCNPLDKATMAVSPIQHSRTPMFLGADCLRGLSVTLTREAIFGSFRIIQT</sequence>
<dbReference type="EMBL" id="SNSC02000001">
    <property type="protein sequence ID" value="TID27768.1"/>
    <property type="molecule type" value="Genomic_DNA"/>
</dbReference>
<protein>
    <submittedName>
        <fullName evidence="2">Uncharacterized protein</fullName>
    </submittedName>
</protein>
<evidence type="ECO:0000256" key="1">
    <source>
        <dbReference type="SAM" id="SignalP"/>
    </source>
</evidence>
<keyword evidence="1" id="KW-0732">Signal</keyword>
<proteinExistence type="predicted"/>
<organism evidence="2 3">
    <name type="scientific">Venturia nashicola</name>
    <dbReference type="NCBI Taxonomy" id="86259"/>
    <lineage>
        <taxon>Eukaryota</taxon>
        <taxon>Fungi</taxon>
        <taxon>Dikarya</taxon>
        <taxon>Ascomycota</taxon>
        <taxon>Pezizomycotina</taxon>
        <taxon>Dothideomycetes</taxon>
        <taxon>Pleosporomycetidae</taxon>
        <taxon>Venturiales</taxon>
        <taxon>Venturiaceae</taxon>
        <taxon>Venturia</taxon>
    </lineage>
</organism>
<evidence type="ECO:0000313" key="3">
    <source>
        <dbReference type="Proteomes" id="UP000298493"/>
    </source>
</evidence>
<comment type="caution">
    <text evidence="2">The sequence shown here is derived from an EMBL/GenBank/DDBJ whole genome shotgun (WGS) entry which is preliminary data.</text>
</comment>
<dbReference type="AlphaFoldDB" id="A0A4Z1PTZ1"/>
<reference evidence="2 3" key="1">
    <citation type="submission" date="2019-04" db="EMBL/GenBank/DDBJ databases">
        <title>High contiguity whole genome sequence and gene annotation resource for two Venturia nashicola isolates.</title>
        <authorList>
            <person name="Prokchorchik M."/>
            <person name="Won K."/>
            <person name="Lee Y."/>
            <person name="Choi E.D."/>
            <person name="Segonzac C."/>
            <person name="Sohn K.H."/>
        </authorList>
    </citation>
    <scope>NUCLEOTIDE SEQUENCE [LARGE SCALE GENOMIC DNA]</scope>
    <source>
        <strain evidence="2 3">PRI2</strain>
    </source>
</reference>